<proteinExistence type="predicted"/>
<evidence type="ECO:0008006" key="3">
    <source>
        <dbReference type="Google" id="ProtNLM"/>
    </source>
</evidence>
<protein>
    <recommendedName>
        <fullName evidence="3">Lipoprotein</fullName>
    </recommendedName>
</protein>
<feature type="chain" id="PRO_5012307126" description="Lipoprotein" evidence="1">
    <location>
        <begin position="19"/>
        <end position="148"/>
    </location>
</feature>
<gene>
    <name evidence="2" type="ORF">KL86APRO_11003</name>
</gene>
<organism evidence="2">
    <name type="scientific">uncultured Alphaproteobacteria bacterium</name>
    <dbReference type="NCBI Taxonomy" id="91750"/>
    <lineage>
        <taxon>Bacteria</taxon>
        <taxon>Pseudomonadati</taxon>
        <taxon>Pseudomonadota</taxon>
        <taxon>Alphaproteobacteria</taxon>
        <taxon>environmental samples</taxon>
    </lineage>
</organism>
<name>A0A212JG22_9PROT</name>
<accession>A0A212JG22</accession>
<reference evidence="2" key="1">
    <citation type="submission" date="2016-04" db="EMBL/GenBank/DDBJ databases">
        <authorList>
            <person name="Evans L.H."/>
            <person name="Alamgir A."/>
            <person name="Owens N."/>
            <person name="Weber N.D."/>
            <person name="Virtaneva K."/>
            <person name="Barbian K."/>
            <person name="Babar A."/>
            <person name="Rosenke K."/>
        </authorList>
    </citation>
    <scope>NUCLEOTIDE SEQUENCE</scope>
    <source>
        <strain evidence="2">86</strain>
    </source>
</reference>
<evidence type="ECO:0000256" key="1">
    <source>
        <dbReference type="SAM" id="SignalP"/>
    </source>
</evidence>
<feature type="signal peptide" evidence="1">
    <location>
        <begin position="1"/>
        <end position="18"/>
    </location>
</feature>
<dbReference type="EMBL" id="FLUO01000001">
    <property type="protein sequence ID" value="SBV98377.1"/>
    <property type="molecule type" value="Genomic_DNA"/>
</dbReference>
<sequence>MLKRIVPLLVAAPLAACASFDRLDQGLATLEGQNRDVAIARLGYPTEQKEIAGKDVFIWRRGSMFYQPGTYFGGCSDRYGGLRSMSCVGFMPGVTDTRCTVRVIADKDGTIVETDRDGDPSSCGYYADRLQAGVPIAAPDAPLKTRAD</sequence>
<dbReference type="AlphaFoldDB" id="A0A212JG22"/>
<keyword evidence="1" id="KW-0732">Signal</keyword>
<evidence type="ECO:0000313" key="2">
    <source>
        <dbReference type="EMBL" id="SBV98377.1"/>
    </source>
</evidence>